<evidence type="ECO:0000256" key="2">
    <source>
        <dbReference type="ARBA" id="ARBA00005893"/>
    </source>
</evidence>
<dbReference type="SUPFAM" id="SSF56784">
    <property type="entry name" value="HAD-like"/>
    <property type="match status" value="1"/>
</dbReference>
<evidence type="ECO:0000256" key="1">
    <source>
        <dbReference type="ARBA" id="ARBA00001946"/>
    </source>
</evidence>
<accession>A0A6C0FBB3</accession>
<dbReference type="SFLD" id="SFLDG01136">
    <property type="entry name" value="C1.6:_Phosphoserine_Phosphatas"/>
    <property type="match status" value="1"/>
</dbReference>
<dbReference type="SFLD" id="SFLDG01138">
    <property type="entry name" value="C1.6.2:_Deoxy-d-mannose-octulo"/>
    <property type="match status" value="1"/>
</dbReference>
<dbReference type="InterPro" id="IPR001347">
    <property type="entry name" value="SIS_dom"/>
</dbReference>
<dbReference type="Gene3D" id="3.40.50.10490">
    <property type="entry name" value="Glucose-6-phosphate isomerase like protein, domain 1"/>
    <property type="match status" value="1"/>
</dbReference>
<dbReference type="InterPro" id="IPR046342">
    <property type="entry name" value="CBS_dom_sf"/>
</dbReference>
<dbReference type="GO" id="GO:0016788">
    <property type="term" value="F:hydrolase activity, acting on ester bonds"/>
    <property type="evidence" value="ECO:0007669"/>
    <property type="project" value="InterPro"/>
</dbReference>
<keyword evidence="6" id="KW-0460">Magnesium</keyword>
<dbReference type="GO" id="GO:1901135">
    <property type="term" value="P:carbohydrate derivative metabolic process"/>
    <property type="evidence" value="ECO:0007669"/>
    <property type="project" value="InterPro"/>
</dbReference>
<dbReference type="GO" id="GO:0097367">
    <property type="term" value="F:carbohydrate derivative binding"/>
    <property type="evidence" value="ECO:0007669"/>
    <property type="project" value="InterPro"/>
</dbReference>
<feature type="domain" description="SIS" evidence="7">
    <location>
        <begin position="186"/>
        <end position="332"/>
    </location>
</feature>
<evidence type="ECO:0000256" key="5">
    <source>
        <dbReference type="ARBA" id="ARBA00022801"/>
    </source>
</evidence>
<dbReference type="GO" id="GO:0046872">
    <property type="term" value="F:metal ion binding"/>
    <property type="evidence" value="ECO:0007669"/>
    <property type="project" value="UniProtKB-KW"/>
</dbReference>
<dbReference type="InterPro" id="IPR046348">
    <property type="entry name" value="SIS_dom_sf"/>
</dbReference>
<name>A0A6C0FBB3_9ZZZZ</name>
<dbReference type="AlphaFoldDB" id="A0A6C0FBB3"/>
<dbReference type="EMBL" id="MN738822">
    <property type="protein sequence ID" value="QHT37903.1"/>
    <property type="molecule type" value="Genomic_DNA"/>
</dbReference>
<organism evidence="8">
    <name type="scientific">viral metagenome</name>
    <dbReference type="NCBI Taxonomy" id="1070528"/>
    <lineage>
        <taxon>unclassified sequences</taxon>
        <taxon>metagenomes</taxon>
        <taxon>organismal metagenomes</taxon>
    </lineage>
</organism>
<dbReference type="Pfam" id="PF08282">
    <property type="entry name" value="Hydrolase_3"/>
    <property type="match status" value="1"/>
</dbReference>
<dbReference type="PANTHER" id="PTHR47476:SF2">
    <property type="entry name" value="ARABINOSE 5-PHOSPHATE ISOMERASE-RELATED"/>
    <property type="match status" value="1"/>
</dbReference>
<dbReference type="InterPro" id="IPR023214">
    <property type="entry name" value="HAD_sf"/>
</dbReference>
<evidence type="ECO:0000256" key="4">
    <source>
        <dbReference type="ARBA" id="ARBA00022723"/>
    </source>
</evidence>
<dbReference type="Pfam" id="PF01380">
    <property type="entry name" value="SIS"/>
    <property type="match status" value="1"/>
</dbReference>
<dbReference type="FunFam" id="3.40.50.1000:FF:000029">
    <property type="entry name" value="3-deoxy-D-manno-octulosonate 8-phosphate phosphatase KdsC"/>
    <property type="match status" value="1"/>
</dbReference>
<keyword evidence="4" id="KW-0479">Metal-binding</keyword>
<evidence type="ECO:0000259" key="7">
    <source>
        <dbReference type="PROSITE" id="PS51464"/>
    </source>
</evidence>
<dbReference type="Gene3D" id="3.40.50.1000">
    <property type="entry name" value="HAD superfamily/HAD-like"/>
    <property type="match status" value="1"/>
</dbReference>
<comment type="cofactor">
    <cofactor evidence="1">
        <name>Mg(2+)</name>
        <dbReference type="ChEBI" id="CHEBI:18420"/>
    </cofactor>
</comment>
<dbReference type="NCBIfam" id="TIGR01670">
    <property type="entry name" value="KdsC-phosphatas"/>
    <property type="match status" value="1"/>
</dbReference>
<keyword evidence="5" id="KW-0378">Hydrolase</keyword>
<comment type="similarity">
    <text evidence="2">Belongs to the KdsC family.</text>
</comment>
<proteinExistence type="inferred from homology"/>
<comment type="subunit">
    <text evidence="3">Homotetramer.</text>
</comment>
<dbReference type="Gene3D" id="3.10.580.10">
    <property type="entry name" value="CBS-domain"/>
    <property type="match status" value="1"/>
</dbReference>
<reference evidence="8" key="1">
    <citation type="journal article" date="2020" name="Nature">
        <title>Giant virus diversity and host interactions through global metagenomics.</title>
        <authorList>
            <person name="Schulz F."/>
            <person name="Roux S."/>
            <person name="Paez-Espino D."/>
            <person name="Jungbluth S."/>
            <person name="Walsh D.A."/>
            <person name="Denef V.J."/>
            <person name="McMahon K.D."/>
            <person name="Konstantinidis K.T."/>
            <person name="Eloe-Fadrosh E.A."/>
            <person name="Kyrpides N.C."/>
            <person name="Woyke T."/>
        </authorList>
    </citation>
    <scope>NUCLEOTIDE SEQUENCE</scope>
    <source>
        <strain evidence="8">GVMAG-S-ERX556049-19</strain>
    </source>
</reference>
<evidence type="ECO:0000256" key="3">
    <source>
        <dbReference type="ARBA" id="ARBA00011881"/>
    </source>
</evidence>
<sequence length="460" mass="52192">MIKLVIFDFDGVFTDGKIIFDNNGNAMKHYHAKDGMGIFRLHEAGFEIGVISGWPDNVSQQAILTHLKIKRVSLGSNNKLEILNQWCKELGITLDKVAYIGDDVNDIKVMKEVKLVACPNNAVEEVKKIANVVCEKNGGEGAVREFCEYIIKSKLEPTTTISILDDIKNDFDYQIMHYPIEDIEKISNLIKQTKGNIYFCGVGKSGNIAKHCCDLLKCISLQTFSFDILNAVHGDIGTLKKKDVIIIFSNSGNTSEIIKLFPLFKNIELTVIGVTCYEKSKFNNFCDIVINLPCKNEISGNIDKIPTNSVMSQIIFCNILVSFLKNNISCEEYKFNHSSGNIGKSLYKIKDVLITEYAKIYFENKVKLRDVYMEMIDKKMGCCFFLKPNNELIGLLTDGDIRRILVENNNLDVITNQIINKDFYYENNCEKYISECNKLFTYIPILNNRKLIGIVRNVSS</sequence>
<dbReference type="PROSITE" id="PS51464">
    <property type="entry name" value="SIS"/>
    <property type="match status" value="1"/>
</dbReference>
<protein>
    <recommendedName>
        <fullName evidence="7">SIS domain-containing protein</fullName>
    </recommendedName>
</protein>
<dbReference type="PANTHER" id="PTHR47476">
    <property type="match status" value="1"/>
</dbReference>
<evidence type="ECO:0000256" key="6">
    <source>
        <dbReference type="ARBA" id="ARBA00022842"/>
    </source>
</evidence>
<dbReference type="CDD" id="cd01630">
    <property type="entry name" value="HAD_KDO-like"/>
    <property type="match status" value="1"/>
</dbReference>
<dbReference type="InterPro" id="IPR010023">
    <property type="entry name" value="KdsC_fam"/>
</dbReference>
<evidence type="ECO:0000313" key="8">
    <source>
        <dbReference type="EMBL" id="QHT37903.1"/>
    </source>
</evidence>
<dbReference type="InterPro" id="IPR036412">
    <property type="entry name" value="HAD-like_sf"/>
</dbReference>
<dbReference type="SUPFAM" id="SSF53697">
    <property type="entry name" value="SIS domain"/>
    <property type="match status" value="1"/>
</dbReference>
<dbReference type="SFLD" id="SFLDS00003">
    <property type="entry name" value="Haloacid_Dehalogenase"/>
    <property type="match status" value="1"/>
</dbReference>